<keyword evidence="3" id="KW-1133">Transmembrane helix</keyword>
<dbReference type="STRING" id="857087.Metme_1703"/>
<feature type="region of interest" description="Disordered" evidence="2">
    <location>
        <begin position="336"/>
        <end position="437"/>
    </location>
</feature>
<dbReference type="eggNOG" id="COG3170">
    <property type="taxonomic scope" value="Bacteria"/>
</dbReference>
<feature type="coiled-coil region" evidence="1">
    <location>
        <begin position="62"/>
        <end position="96"/>
    </location>
</feature>
<reference evidence="5" key="3">
    <citation type="submission" date="2011-05" db="EMBL/GenBank/DDBJ databases">
        <title>Complete sequence of Methylomonas methanica MC09.</title>
        <authorList>
            <consortium name="US DOE Joint Genome Institute"/>
            <person name="Lucas S."/>
            <person name="Han J."/>
            <person name="Lapidus A."/>
            <person name="Cheng J.-F."/>
            <person name="Goodwin L."/>
            <person name="Pitluck S."/>
            <person name="Peters L."/>
            <person name="Mikhailova N."/>
            <person name="Teshima H."/>
            <person name="Han C."/>
            <person name="Tapia R."/>
            <person name="Land M."/>
            <person name="Hauser L."/>
            <person name="Kyrpides N."/>
            <person name="Ivanova N."/>
            <person name="Pagani I."/>
            <person name="Stein L."/>
            <person name="Woyke T."/>
        </authorList>
    </citation>
    <scope>NUCLEOTIDE SEQUENCE [LARGE SCALE GENOMIC DNA]</scope>
    <source>
        <strain evidence="5">MC09</strain>
    </source>
</reference>
<dbReference type="Proteomes" id="UP000008888">
    <property type="component" value="Chromosome"/>
</dbReference>
<name>G0A1R0_METMM</name>
<evidence type="ECO:0000256" key="1">
    <source>
        <dbReference type="SAM" id="Coils"/>
    </source>
</evidence>
<organism evidence="4 5">
    <name type="scientific">Methylomonas methanica (strain DSM 25384 / MC09)</name>
    <dbReference type="NCBI Taxonomy" id="857087"/>
    <lineage>
        <taxon>Bacteria</taxon>
        <taxon>Pseudomonadati</taxon>
        <taxon>Pseudomonadota</taxon>
        <taxon>Gammaproteobacteria</taxon>
        <taxon>Methylococcales</taxon>
        <taxon>Methylococcaceae</taxon>
        <taxon>Methylomonas</taxon>
    </lineage>
</organism>
<feature type="region of interest" description="Disordered" evidence="2">
    <location>
        <begin position="280"/>
        <end position="322"/>
    </location>
</feature>
<feature type="compositionally biased region" description="Basic and acidic residues" evidence="2">
    <location>
        <begin position="425"/>
        <end position="435"/>
    </location>
</feature>
<sequence>METVQKFMPYFQEMLQQWYQLTLHNQEYAIALVGSACLVTAIFYSIRIGFLKRSAAKILKAKQETQAGLDEAKQQLETLRQQLAEATEHKLAAEQTAQAELNRATSIELRLNKSNQQLAGSLVNLVDCFELNLHNLPTADAENLLSEHEAVIARVADRFQNEQQAKTQLQLSMHAETAKLAEKEMLISSLENRLDTQTQHLAKLELAVEKYEAAQKQLEQDKLQLAQELQNRQAEATRQQAYQKPAAAPVIQETIQAAVEHTPEPIEPVRSVEKLPETKAVEPDVKQEPTPVTPKPQAAVSEPAKAPVAKKTKPATGNKMKGLFGRVMDKVAKMDEKLGSPGSVNVEPEAAEVSEARVETPDVVEHTESVEPVAQVESSKQQSGLNDKFSGLFGGFKKSAAKPAKVKPEQETAAPAAEEAQVVAEKPDAGKEKKGAKQLSGLFGKFKAKK</sequence>
<reference evidence="4 5" key="1">
    <citation type="journal article" date="2011" name="J. Bacteriol.">
        <title>Complete Genome Sequence of the Aerobic Marine Methanotroph Methylomonas methanica MC09.</title>
        <authorList>
            <person name="Boden R."/>
            <person name="Cunliffe M."/>
            <person name="Scanlan J."/>
            <person name="Moussard H."/>
            <person name="Kits K.D."/>
            <person name="Klotz M.G."/>
            <person name="Jetten M.S."/>
            <person name="Vuilleumier S."/>
            <person name="Han J."/>
            <person name="Peters L."/>
            <person name="Mikhailova N."/>
            <person name="Teshima H."/>
            <person name="Tapia R."/>
            <person name="Kyrpides N."/>
            <person name="Ivanova N."/>
            <person name="Pagani I."/>
            <person name="Cheng J.F."/>
            <person name="Goodwin L."/>
            <person name="Han C."/>
            <person name="Hauser L."/>
            <person name="Land M.L."/>
            <person name="Lapidus A."/>
            <person name="Lucas S."/>
            <person name="Pitluck S."/>
            <person name="Woyke T."/>
            <person name="Stein L."/>
            <person name="Murrell J.C."/>
        </authorList>
    </citation>
    <scope>NUCLEOTIDE SEQUENCE [LARGE SCALE GENOMIC DNA]</scope>
    <source>
        <strain evidence="4 5">MC09</strain>
    </source>
</reference>
<keyword evidence="1" id="KW-0175">Coiled coil</keyword>
<dbReference type="EMBL" id="CP002738">
    <property type="protein sequence ID" value="AEG00121.1"/>
    <property type="molecule type" value="Genomic_DNA"/>
</dbReference>
<feature type="compositionally biased region" description="Basic and acidic residues" evidence="2">
    <location>
        <begin position="354"/>
        <end position="369"/>
    </location>
</feature>
<feature type="coiled-coil region" evidence="1">
    <location>
        <begin position="173"/>
        <end position="235"/>
    </location>
</feature>
<keyword evidence="5" id="KW-1185">Reference proteome</keyword>
<feature type="compositionally biased region" description="Low complexity" evidence="2">
    <location>
        <begin position="411"/>
        <end position="424"/>
    </location>
</feature>
<dbReference type="OrthoDB" id="5566297at2"/>
<dbReference type="RefSeq" id="WP_013818374.1">
    <property type="nucleotide sequence ID" value="NC_015572.1"/>
</dbReference>
<evidence type="ECO:0000313" key="5">
    <source>
        <dbReference type="Proteomes" id="UP000008888"/>
    </source>
</evidence>
<dbReference type="KEGG" id="mmt:Metme_1703"/>
<gene>
    <name evidence="4" type="ordered locus">Metme_1703</name>
</gene>
<evidence type="ECO:0000256" key="3">
    <source>
        <dbReference type="SAM" id="Phobius"/>
    </source>
</evidence>
<dbReference type="AlphaFoldDB" id="G0A1R0"/>
<evidence type="ECO:0000313" key="4">
    <source>
        <dbReference type="EMBL" id="AEG00121.1"/>
    </source>
</evidence>
<accession>G0A1R0</accession>
<feature type="transmembrane region" description="Helical" evidence="3">
    <location>
        <begin position="28"/>
        <end position="50"/>
    </location>
</feature>
<keyword evidence="3" id="KW-0812">Transmembrane</keyword>
<protein>
    <submittedName>
        <fullName evidence="4">Uncharacterized protein</fullName>
    </submittedName>
</protein>
<evidence type="ECO:0000256" key="2">
    <source>
        <dbReference type="SAM" id="MobiDB-lite"/>
    </source>
</evidence>
<reference key="2">
    <citation type="submission" date="2011-05" db="EMBL/GenBank/DDBJ databases">
        <title>Complete genome sequence of the aerobic marine methanotroph Methylomonas methanica MC09.</title>
        <authorList>
            <person name="Boden R."/>
            <person name="Cunliffe M."/>
            <person name="Scanlan J."/>
            <person name="Moussard H."/>
            <person name="Kits K.D."/>
            <person name="Klotz M."/>
            <person name="Jetten M."/>
            <person name="Vuilleumier S."/>
            <person name="Han J."/>
            <person name="Peters L."/>
            <person name="Mikhailova N."/>
            <person name="Teshima H."/>
            <person name="Tapia R."/>
            <person name="Kyrpides N."/>
            <person name="Ivanova N."/>
            <person name="Pagani I."/>
            <person name="Cheng J.-F."/>
            <person name="Goodwin L."/>
            <person name="Han C."/>
            <person name="Hauser L."/>
            <person name="Land M."/>
            <person name="Lapidus A."/>
            <person name="Lucas S."/>
            <person name="Pitluck S."/>
            <person name="Woyke T."/>
            <person name="Stein L.Y."/>
            <person name="Murrell C."/>
        </authorList>
    </citation>
    <scope>NUCLEOTIDE SEQUENCE</scope>
    <source>
        <strain>MC09</strain>
    </source>
</reference>
<dbReference type="HOGENOM" id="CLU_608074_0_0_6"/>
<keyword evidence="3" id="KW-0472">Membrane</keyword>
<proteinExistence type="predicted"/>
<feature type="compositionally biased region" description="Polar residues" evidence="2">
    <location>
        <begin position="376"/>
        <end position="385"/>
    </location>
</feature>